<keyword evidence="1" id="KW-0812">Transmembrane</keyword>
<evidence type="ECO:0000313" key="2">
    <source>
        <dbReference type="EMBL" id="MBY8885745.1"/>
    </source>
</evidence>
<accession>A0ABS7QRE2</accession>
<organism evidence="2 3">
    <name type="scientific">Streptantibioticus parmotrematis</name>
    <dbReference type="NCBI Taxonomy" id="2873249"/>
    <lineage>
        <taxon>Bacteria</taxon>
        <taxon>Bacillati</taxon>
        <taxon>Actinomycetota</taxon>
        <taxon>Actinomycetes</taxon>
        <taxon>Kitasatosporales</taxon>
        <taxon>Streptomycetaceae</taxon>
        <taxon>Streptantibioticus</taxon>
    </lineage>
</organism>
<sequence>MSRSPARSPGSDDTWDPPRPWWRGRLGVLALVVALVALGGGVYALARPASTRCADGVAKVGPDHTCVGLTDGSYAYSPDLASLSGLIHTENERVRAAAARPGGAPWVGVVYLMSMVQGPGSTNTTDSIRHELEGAYTAQWEANHTDTQGDSPQIQLLLAHTGNTTAQRDYTLAQIGKYRAADHIVAVAGLGTSTLATRSSIEQLTRQDLAAFGSVITSDDLIGIPGLVRVAPSNSDEAAAAAKYLLRTAPKAKVLLVEDTRSDDLYTSTLATSFRKSYPAGLLVDQPMAYDSSKSDVSTYFTQQMANVCLDAPDVVYFAGRGIDLPRFLAPLSHRQCADKPLTVVSGDDASQVEQSAGVGQVKDALRLGNIKLLYTGLAHPGAWTLRPQSFDATAIAPFQPGGEFRTAFPREALDDGQAIMGYDATLTAVTAIRNAASGGTGADTVTGADVVQMTTLLYGARAVSGASGLISLDSGGGPKNKAIPIVELSQDGSVHTVAVSSRDGDPPNAHP</sequence>
<keyword evidence="1" id="KW-1133">Transmembrane helix</keyword>
<dbReference type="Proteomes" id="UP001198565">
    <property type="component" value="Unassembled WGS sequence"/>
</dbReference>
<proteinExistence type="predicted"/>
<dbReference type="SUPFAM" id="SSF53822">
    <property type="entry name" value="Periplasmic binding protein-like I"/>
    <property type="match status" value="1"/>
</dbReference>
<reference evidence="2 3" key="1">
    <citation type="submission" date="2021-08" db="EMBL/GenBank/DDBJ databases">
        <title>Streptomyces sp. PTM05 isolated from lichen.</title>
        <authorList>
            <person name="Somphong A."/>
            <person name="Phongsopitanun W."/>
            <person name="Tanasupawat S."/>
        </authorList>
    </citation>
    <scope>NUCLEOTIDE SEQUENCE [LARGE SCALE GENOMIC DNA]</scope>
    <source>
        <strain evidence="2 3">Ptm05</strain>
    </source>
</reference>
<protein>
    <submittedName>
        <fullName evidence="2">ABC transporter substrate-binding protein</fullName>
    </submittedName>
</protein>
<keyword evidence="3" id="KW-1185">Reference proteome</keyword>
<evidence type="ECO:0000256" key="1">
    <source>
        <dbReference type="SAM" id="Phobius"/>
    </source>
</evidence>
<name>A0ABS7QRE2_9ACTN</name>
<keyword evidence="1" id="KW-0472">Membrane</keyword>
<comment type="caution">
    <text evidence="2">The sequence shown here is derived from an EMBL/GenBank/DDBJ whole genome shotgun (WGS) entry which is preliminary data.</text>
</comment>
<dbReference type="InterPro" id="IPR028082">
    <property type="entry name" value="Peripla_BP_I"/>
</dbReference>
<evidence type="ECO:0000313" key="3">
    <source>
        <dbReference type="Proteomes" id="UP001198565"/>
    </source>
</evidence>
<dbReference type="EMBL" id="JAINVZ010000007">
    <property type="protein sequence ID" value="MBY8885745.1"/>
    <property type="molecule type" value="Genomic_DNA"/>
</dbReference>
<feature type="transmembrane region" description="Helical" evidence="1">
    <location>
        <begin position="26"/>
        <end position="46"/>
    </location>
</feature>
<dbReference type="Gene3D" id="3.40.50.2300">
    <property type="match status" value="2"/>
</dbReference>
<gene>
    <name evidence="2" type="ORF">K7472_12910</name>
</gene>